<dbReference type="PANTHER" id="PTHR30160">
    <property type="entry name" value="TETRAACYLDISACCHARIDE 4'-KINASE-RELATED"/>
    <property type="match status" value="1"/>
</dbReference>
<keyword evidence="4" id="KW-1185">Reference proteome</keyword>
<evidence type="ECO:0000313" key="4">
    <source>
        <dbReference type="Proteomes" id="UP000198405"/>
    </source>
</evidence>
<dbReference type="SUPFAM" id="SSF53756">
    <property type="entry name" value="UDP-Glycosyltransferase/glycogen phosphorylase"/>
    <property type="match status" value="1"/>
</dbReference>
<reference evidence="4" key="1">
    <citation type="submission" date="2017-06" db="EMBL/GenBank/DDBJ databases">
        <authorList>
            <person name="Varghese N."/>
            <person name="Submissions S."/>
        </authorList>
    </citation>
    <scope>NUCLEOTIDE SEQUENCE [LARGE SCALE GENOMIC DNA]</scope>
    <source>
        <strain evidence="4">DSM 15668</strain>
    </source>
</reference>
<dbReference type="GO" id="GO:0009244">
    <property type="term" value="P:lipopolysaccharide core region biosynthetic process"/>
    <property type="evidence" value="ECO:0007669"/>
    <property type="project" value="TreeGrafter"/>
</dbReference>
<evidence type="ECO:0000313" key="3">
    <source>
        <dbReference type="EMBL" id="SNR91733.1"/>
    </source>
</evidence>
<dbReference type="OrthoDB" id="9760688at2"/>
<evidence type="ECO:0000256" key="2">
    <source>
        <dbReference type="ARBA" id="ARBA00022679"/>
    </source>
</evidence>
<evidence type="ECO:0000256" key="1">
    <source>
        <dbReference type="ARBA" id="ARBA00022676"/>
    </source>
</evidence>
<dbReference type="RefSeq" id="WP_089323684.1">
    <property type="nucleotide sequence ID" value="NZ_FZOB01000016.1"/>
</dbReference>
<organism evidence="3 4">
    <name type="scientific">Desulfurobacterium atlanticum</name>
    <dbReference type="NCBI Taxonomy" id="240169"/>
    <lineage>
        <taxon>Bacteria</taxon>
        <taxon>Pseudomonadati</taxon>
        <taxon>Aquificota</taxon>
        <taxon>Aquificia</taxon>
        <taxon>Desulfurobacteriales</taxon>
        <taxon>Desulfurobacteriaceae</taxon>
        <taxon>Desulfurobacterium</taxon>
    </lineage>
</organism>
<dbReference type="InterPro" id="IPR051199">
    <property type="entry name" value="LPS_LOS_Heptosyltrfase"/>
</dbReference>
<keyword evidence="1" id="KW-0328">Glycosyltransferase</keyword>
<proteinExistence type="predicted"/>
<dbReference type="PANTHER" id="PTHR30160:SF1">
    <property type="entry name" value="LIPOPOLYSACCHARIDE 1,2-N-ACETYLGLUCOSAMINETRANSFERASE-RELATED"/>
    <property type="match status" value="1"/>
</dbReference>
<name>A0A239AA27_9BACT</name>
<dbReference type="GO" id="GO:0008713">
    <property type="term" value="F:ADP-heptose-lipopolysaccharide heptosyltransferase activity"/>
    <property type="evidence" value="ECO:0007669"/>
    <property type="project" value="TreeGrafter"/>
</dbReference>
<dbReference type="InterPro" id="IPR002201">
    <property type="entry name" value="Glyco_trans_9"/>
</dbReference>
<dbReference type="CDD" id="cd03789">
    <property type="entry name" value="GT9_LPS_heptosyltransferase"/>
    <property type="match status" value="1"/>
</dbReference>
<dbReference type="Proteomes" id="UP000198405">
    <property type="component" value="Unassembled WGS sequence"/>
</dbReference>
<keyword evidence="2 3" id="KW-0808">Transferase</keyword>
<dbReference type="EMBL" id="FZOB01000016">
    <property type="protein sequence ID" value="SNR91733.1"/>
    <property type="molecule type" value="Genomic_DNA"/>
</dbReference>
<sequence>MRILIIRLSAIGDVILTSSLFNDLNKEDTKVDLLTDKSIATIFKEDPRLNKVMEVDKKKLSFRGIKELAATLKKEKYDFVFDLHAIPKTKLLTKLLPFKTITYNKRSFLRREILIFKFLKRKYNLYVPELYAEALRKAGIKIQKNPTPYIPIPDNVEETISKYLPPMKFIVIAPGGKWEGKIYPPEKFKKVGDTFKKLGYAVITVGGEEDIEAGQEIAGSDRFNLCGKLSLIESMAVIKHARAVICNDSSVTHMARAVKTKVAVIYGATHPCFGFAPLPEEGIVIRKDLPCNPCSLHGKVRCFDRKCLDISPKDVVKHTLEMMIKSGVD</sequence>
<dbReference type="GO" id="GO:0005829">
    <property type="term" value="C:cytosol"/>
    <property type="evidence" value="ECO:0007669"/>
    <property type="project" value="TreeGrafter"/>
</dbReference>
<accession>A0A239AA27</accession>
<dbReference type="Pfam" id="PF01075">
    <property type="entry name" value="Glyco_transf_9"/>
    <property type="match status" value="1"/>
</dbReference>
<gene>
    <name evidence="3" type="ORF">SAMN06265340_11626</name>
</gene>
<dbReference type="Gene3D" id="3.40.50.2000">
    <property type="entry name" value="Glycogen Phosphorylase B"/>
    <property type="match status" value="2"/>
</dbReference>
<protein>
    <submittedName>
        <fullName evidence="3">ADP-heptose:LPS heptosyltransferase</fullName>
    </submittedName>
</protein>
<dbReference type="AlphaFoldDB" id="A0A239AA27"/>